<feature type="signal peptide" evidence="1">
    <location>
        <begin position="1"/>
        <end position="33"/>
    </location>
</feature>
<proteinExistence type="predicted"/>
<gene>
    <name evidence="2" type="ORF">DBRI00130_LOCUS38799</name>
</gene>
<keyword evidence="1" id="KW-0732">Signal</keyword>
<sequence length="288" mass="31199">MANSTITPRCSLLHFLFLIAACLLYNQVPVVDASSFVAPSPPPTMTQTTISLRNQHGLCVQSKQNSEEEQIAIERRSVLTSFLSAATVVMTSPSSSAAAVQDIPTQSAATSAGRRGCNTNTNPSTTTVTCLGDLRKNNPDGRLTKISATENGVSTSAVRNPSRFSPPWTFLTETSDARVAWKSLINAVNTVEPGMQIVELTDTYLHATAPTVSPPGLLGEAGLDDLEFILRVEDNVVLYRSASRTSVFVYPLTQPVSDRNSNLKRLQKIRSILGWEELGMRQEGSKMI</sequence>
<dbReference type="PANTHER" id="PTHR34801">
    <property type="entry name" value="EXPRESSED PROTEIN"/>
    <property type="match status" value="1"/>
</dbReference>
<dbReference type="AlphaFoldDB" id="A0A6U3QUW3"/>
<dbReference type="Pfam" id="PF07386">
    <property type="entry name" value="DUF1499"/>
    <property type="match status" value="1"/>
</dbReference>
<reference evidence="2" key="1">
    <citation type="submission" date="2021-01" db="EMBL/GenBank/DDBJ databases">
        <authorList>
            <person name="Corre E."/>
            <person name="Pelletier E."/>
            <person name="Niang G."/>
            <person name="Scheremetjew M."/>
            <person name="Finn R."/>
            <person name="Kale V."/>
            <person name="Holt S."/>
            <person name="Cochrane G."/>
            <person name="Meng A."/>
            <person name="Brown T."/>
            <person name="Cohen L."/>
        </authorList>
    </citation>
    <scope>NUCLEOTIDE SEQUENCE</scope>
    <source>
        <strain evidence="2">GSO104</strain>
    </source>
</reference>
<evidence type="ECO:0000256" key="1">
    <source>
        <dbReference type="SAM" id="SignalP"/>
    </source>
</evidence>
<dbReference type="EMBL" id="HBNS01053126">
    <property type="protein sequence ID" value="CAE4654402.1"/>
    <property type="molecule type" value="Transcribed_RNA"/>
</dbReference>
<protein>
    <submittedName>
        <fullName evidence="2">Uncharacterized protein</fullName>
    </submittedName>
</protein>
<name>A0A6U3QUW3_9STRA</name>
<organism evidence="2">
    <name type="scientific">Ditylum brightwellii</name>
    <dbReference type="NCBI Taxonomy" id="49249"/>
    <lineage>
        <taxon>Eukaryota</taxon>
        <taxon>Sar</taxon>
        <taxon>Stramenopiles</taxon>
        <taxon>Ochrophyta</taxon>
        <taxon>Bacillariophyta</taxon>
        <taxon>Mediophyceae</taxon>
        <taxon>Lithodesmiophycidae</taxon>
        <taxon>Lithodesmiales</taxon>
        <taxon>Lithodesmiaceae</taxon>
        <taxon>Ditylum</taxon>
    </lineage>
</organism>
<evidence type="ECO:0000313" key="2">
    <source>
        <dbReference type="EMBL" id="CAE4654402.1"/>
    </source>
</evidence>
<dbReference type="PANTHER" id="PTHR34801:SF6">
    <property type="entry name" value="SLL1620 PROTEIN"/>
    <property type="match status" value="1"/>
</dbReference>
<dbReference type="InterPro" id="IPR010865">
    <property type="entry name" value="DUF1499"/>
</dbReference>
<feature type="chain" id="PRO_5030160087" evidence="1">
    <location>
        <begin position="34"/>
        <end position="288"/>
    </location>
</feature>
<accession>A0A6U3QUW3</accession>